<feature type="transmembrane region" description="Helical" evidence="1">
    <location>
        <begin position="233"/>
        <end position="251"/>
    </location>
</feature>
<feature type="transmembrane region" description="Helical" evidence="1">
    <location>
        <begin position="55"/>
        <end position="81"/>
    </location>
</feature>
<evidence type="ECO:0000313" key="2">
    <source>
        <dbReference type="EMBL" id="QCU90116.1"/>
    </source>
</evidence>
<dbReference type="OrthoDB" id="5659946at2"/>
<keyword evidence="1" id="KW-0812">Transmembrane</keyword>
<feature type="transmembrane region" description="Helical" evidence="1">
    <location>
        <begin position="101"/>
        <end position="123"/>
    </location>
</feature>
<gene>
    <name evidence="2" type="ORF">FE785_05460</name>
</gene>
<dbReference type="EMBL" id="CP040602">
    <property type="protein sequence ID" value="QCU90116.1"/>
    <property type="molecule type" value="Genomic_DNA"/>
</dbReference>
<organism evidence="2 3">
    <name type="scientific">Thiomicrorhabdus sediminis</name>
    <dbReference type="NCBI Taxonomy" id="2580412"/>
    <lineage>
        <taxon>Bacteria</taxon>
        <taxon>Pseudomonadati</taxon>
        <taxon>Pseudomonadota</taxon>
        <taxon>Gammaproteobacteria</taxon>
        <taxon>Thiotrichales</taxon>
        <taxon>Piscirickettsiaceae</taxon>
        <taxon>Thiomicrorhabdus</taxon>
    </lineage>
</organism>
<accession>A0A4P9K712</accession>
<dbReference type="KEGG" id="thig:FE785_05460"/>
<keyword evidence="1" id="KW-1133">Transmembrane helix</keyword>
<sequence length="298" mass="32889">MLGIANYAMKGPTQALIAIVIFAALSVFLAPFGIIVGALIALVTLRVSVSEGFKTLVWGVLSHVGLTLLLTGSMLGGFLAVAEYMLPVWLMAVVLRQTNSLASALQFAMVLVGVLVVGFHLMVADTSQWWLSLFNQYLAPVLQASQIEYEVERIAQITDHFTMLVAVFMIVLWFSILVVGRWWQSELYYPGRFKTDFYQLALPKSTAYVAIALAVLGLLNASQNSMINDLSSVLIAGLMMQGIAIAHHTVATKEMRTAWLVGLYILLFLVPESMLVLATIGLVDTWVDFRNRWTNKEL</sequence>
<evidence type="ECO:0000313" key="3">
    <source>
        <dbReference type="Proteomes" id="UP000304864"/>
    </source>
</evidence>
<reference evidence="2 3" key="1">
    <citation type="submission" date="2019-05" db="EMBL/GenBank/DDBJ databases">
        <title>Thiomicrorhabdus sediminis sp. nov, a novel sulfur-oxidizing bacterium isolated from coastal sediment.</title>
        <authorList>
            <person name="Liu X."/>
        </authorList>
    </citation>
    <scope>NUCLEOTIDE SEQUENCE [LARGE SCALE GENOMIC DNA]</scope>
    <source>
        <strain evidence="2 3">G1</strain>
    </source>
</reference>
<dbReference type="Pfam" id="PF09991">
    <property type="entry name" value="DUF2232"/>
    <property type="match status" value="1"/>
</dbReference>
<protein>
    <submittedName>
        <fullName evidence="2">DUF2232 domain-containing protein</fullName>
    </submittedName>
</protein>
<feature type="transmembrane region" description="Helical" evidence="1">
    <location>
        <begin position="257"/>
        <end position="283"/>
    </location>
</feature>
<keyword evidence="1" id="KW-0472">Membrane</keyword>
<feature type="transmembrane region" description="Helical" evidence="1">
    <location>
        <begin position="203"/>
        <end position="221"/>
    </location>
</feature>
<proteinExistence type="predicted"/>
<keyword evidence="3" id="KW-1185">Reference proteome</keyword>
<name>A0A4P9K712_9GAMM</name>
<evidence type="ECO:0000256" key="1">
    <source>
        <dbReference type="SAM" id="Phobius"/>
    </source>
</evidence>
<dbReference type="Proteomes" id="UP000304864">
    <property type="component" value="Chromosome"/>
</dbReference>
<dbReference type="InterPro" id="IPR018710">
    <property type="entry name" value="DUF2232"/>
</dbReference>
<dbReference type="AlphaFoldDB" id="A0A4P9K712"/>
<feature type="transmembrane region" description="Helical" evidence="1">
    <location>
        <begin position="161"/>
        <end position="183"/>
    </location>
</feature>
<feature type="transmembrane region" description="Helical" evidence="1">
    <location>
        <begin position="15"/>
        <end position="43"/>
    </location>
</feature>